<reference evidence="3 4" key="1">
    <citation type="submission" date="2016-10" db="EMBL/GenBank/DDBJ databases">
        <authorList>
            <person name="de Groot N.N."/>
        </authorList>
    </citation>
    <scope>NUCLEOTIDE SEQUENCE [LARGE SCALE GENOMIC DNA]</scope>
    <source>
        <strain evidence="3 4">DSM 29340</strain>
    </source>
</reference>
<organism evidence="3 4">
    <name type="scientific">Cribrihabitans marinus</name>
    <dbReference type="NCBI Taxonomy" id="1227549"/>
    <lineage>
        <taxon>Bacteria</taxon>
        <taxon>Pseudomonadati</taxon>
        <taxon>Pseudomonadota</taxon>
        <taxon>Alphaproteobacteria</taxon>
        <taxon>Rhodobacterales</taxon>
        <taxon>Paracoccaceae</taxon>
        <taxon>Cribrihabitans</taxon>
    </lineage>
</organism>
<evidence type="ECO:0000313" key="3">
    <source>
        <dbReference type="EMBL" id="SEJ66079.1"/>
    </source>
</evidence>
<keyword evidence="1" id="KW-0812">Transmembrane</keyword>
<dbReference type="EMBL" id="FNYD01000006">
    <property type="protein sequence ID" value="SEJ66079.1"/>
    <property type="molecule type" value="Genomic_DNA"/>
</dbReference>
<dbReference type="SMART" id="SM00850">
    <property type="entry name" value="LytTR"/>
    <property type="match status" value="1"/>
</dbReference>
<feature type="transmembrane region" description="Helical" evidence="1">
    <location>
        <begin position="61"/>
        <end position="84"/>
    </location>
</feature>
<evidence type="ECO:0000259" key="2">
    <source>
        <dbReference type="PROSITE" id="PS50930"/>
    </source>
</evidence>
<feature type="domain" description="HTH LytTR-type" evidence="2">
    <location>
        <begin position="148"/>
        <end position="231"/>
    </location>
</feature>
<dbReference type="RefSeq" id="WP_229724237.1">
    <property type="nucleotide sequence ID" value="NZ_BMGV01000006.1"/>
</dbReference>
<gene>
    <name evidence="3" type="ORF">SAMN05444007_10677</name>
</gene>
<evidence type="ECO:0000256" key="1">
    <source>
        <dbReference type="SAM" id="Phobius"/>
    </source>
</evidence>
<name>A0A1H7AKF6_9RHOB</name>
<dbReference type="AlphaFoldDB" id="A0A1H7AKF6"/>
<dbReference type="GO" id="GO:0003677">
    <property type="term" value="F:DNA binding"/>
    <property type="evidence" value="ECO:0007669"/>
    <property type="project" value="InterPro"/>
</dbReference>
<proteinExistence type="predicted"/>
<protein>
    <submittedName>
        <fullName evidence="3">Transcriptional regulator, LytTR family</fullName>
    </submittedName>
</protein>
<dbReference type="STRING" id="1227549.SAMN05444007_10677"/>
<keyword evidence="1" id="KW-1133">Transmembrane helix</keyword>
<keyword evidence="1" id="KW-0472">Membrane</keyword>
<accession>A0A1H7AKF6</accession>
<dbReference type="Pfam" id="PF04397">
    <property type="entry name" value="LytTR"/>
    <property type="match status" value="1"/>
</dbReference>
<feature type="transmembrane region" description="Helical" evidence="1">
    <location>
        <begin position="29"/>
        <end position="49"/>
    </location>
</feature>
<evidence type="ECO:0000313" key="4">
    <source>
        <dbReference type="Proteomes" id="UP000199379"/>
    </source>
</evidence>
<dbReference type="InterPro" id="IPR007492">
    <property type="entry name" value="LytTR_DNA-bd_dom"/>
</dbReference>
<dbReference type="Gene3D" id="2.40.50.1020">
    <property type="entry name" value="LytTr DNA-binding domain"/>
    <property type="match status" value="1"/>
</dbReference>
<dbReference type="PROSITE" id="PS50930">
    <property type="entry name" value="HTH_LYTTR"/>
    <property type="match status" value="1"/>
</dbReference>
<dbReference type="Proteomes" id="UP000199379">
    <property type="component" value="Unassembled WGS sequence"/>
</dbReference>
<keyword evidence="4" id="KW-1185">Reference proteome</keyword>
<sequence length="231" mass="25227">MVVMLAFLAAETEPFGVQGVSFVVRFLFWLVLIGAAAVSVVAGFLFVHRKAALQGGFLRDALIAVAIAALFVPLFWGLLSLLHLQGGEAMPDFTRALKYGAVFSTGIVVVRRGLPALDSVLVPPGDAPQPRLHRRLPDDFTGRVLRLTVRDHFVDVVTTDGTFTVRSRFADAIDEMEPVVGHCTHRSHWVARDAIESVERAGGKIHLRLVNGDRVPVSRKYRPGLEKAGLV</sequence>